<dbReference type="GO" id="GO:0006596">
    <property type="term" value="P:polyamine biosynthetic process"/>
    <property type="evidence" value="ECO:0007669"/>
    <property type="project" value="UniProtKB-KW"/>
</dbReference>
<dbReference type="AlphaFoldDB" id="A0AAU7ZZR9"/>
<organism evidence="2">
    <name type="scientific">Polynucleobacter sp. UK-FUSCHL-C3</name>
    <dbReference type="NCBI Taxonomy" id="2955208"/>
    <lineage>
        <taxon>Bacteria</taxon>
        <taxon>Pseudomonadati</taxon>
        <taxon>Pseudomonadota</taxon>
        <taxon>Betaproteobacteria</taxon>
        <taxon>Burkholderiales</taxon>
        <taxon>Burkholderiaceae</taxon>
        <taxon>Polynucleobacter</taxon>
    </lineage>
</organism>
<name>A0AAU7ZZR9_9BURK</name>
<evidence type="ECO:0000313" key="2">
    <source>
        <dbReference type="EMBL" id="XCC56833.1"/>
    </source>
</evidence>
<dbReference type="SUPFAM" id="SSF53335">
    <property type="entry name" value="S-adenosyl-L-methionine-dependent methyltransferases"/>
    <property type="match status" value="1"/>
</dbReference>
<evidence type="ECO:0000256" key="1">
    <source>
        <dbReference type="ARBA" id="ARBA00023115"/>
    </source>
</evidence>
<gene>
    <name evidence="2" type="ORF">NKE59_04815</name>
</gene>
<dbReference type="Gene3D" id="3.40.50.150">
    <property type="entry name" value="Vaccinia Virus protein VP39"/>
    <property type="match status" value="1"/>
</dbReference>
<dbReference type="RefSeq" id="WP_353437832.1">
    <property type="nucleotide sequence ID" value="NZ_CP099959.1"/>
</dbReference>
<reference evidence="2" key="1">
    <citation type="submission" date="2022-06" db="EMBL/GenBank/DDBJ databases">
        <title>New Polynucleobacter species.</title>
        <authorList>
            <person name="Hahn M.W."/>
        </authorList>
    </citation>
    <scope>NUCLEOTIDE SEQUENCE</scope>
    <source>
        <strain evidence="2">UK-FUSCHL-C3</strain>
    </source>
</reference>
<dbReference type="Pfam" id="PF01564">
    <property type="entry name" value="Spermine_synth"/>
    <property type="match status" value="1"/>
</dbReference>
<proteinExistence type="predicted"/>
<keyword evidence="1" id="KW-0620">Polyamine biosynthesis</keyword>
<dbReference type="EMBL" id="CP099959">
    <property type="protein sequence ID" value="XCC56833.1"/>
    <property type="molecule type" value="Genomic_DNA"/>
</dbReference>
<dbReference type="PANTHER" id="PTHR43317">
    <property type="entry name" value="THERMOSPERMINE SYNTHASE ACAULIS5"/>
    <property type="match status" value="1"/>
</dbReference>
<protein>
    <submittedName>
        <fullName evidence="2">Spermidine synthase</fullName>
    </submittedName>
</protein>
<dbReference type="PANTHER" id="PTHR43317:SF1">
    <property type="entry name" value="THERMOSPERMINE SYNTHASE ACAULIS5"/>
    <property type="match status" value="1"/>
</dbReference>
<sequence>MAQTRLPAEPVTFSESGGIRYLHLGTPWIQGAMRIRDPSEIYLEYSQQMMAWLLFLQSKPKMQIAQLGLGTGSLAKFALEYCPGVINTAVELNPAVIIAARTMFDLPHDHDQLKVVQDDALSFVKNKRHHQQFDVLQVDLYDADAKGPVLSSLEFYKACFNTLKATGVMTVNLFSQHKSFDINLNNMCKAFQGRVLIFPESHDCNAVAIAFKGPMINANWKNIEQRAKIIHDQTGLPTKCWAKGLRSVNARQEECLQI</sequence>
<accession>A0AAU7ZZR9</accession>
<dbReference type="InterPro" id="IPR029063">
    <property type="entry name" value="SAM-dependent_MTases_sf"/>
</dbReference>